<dbReference type="InterPro" id="IPR011990">
    <property type="entry name" value="TPR-like_helical_dom_sf"/>
</dbReference>
<dbReference type="InterPro" id="IPR019734">
    <property type="entry name" value="TPR_rpt"/>
</dbReference>
<evidence type="ECO:0000256" key="3">
    <source>
        <dbReference type="ARBA" id="ARBA00022737"/>
    </source>
</evidence>
<comment type="similarity">
    <text evidence="7">Belongs to the Tom70 family.</text>
</comment>
<dbReference type="Proteomes" id="UP000315439">
    <property type="component" value="Unassembled WGS sequence"/>
</dbReference>
<dbReference type="AlphaFoldDB" id="A0A545UBR2"/>
<dbReference type="PANTHER" id="PTHR46208">
    <property type="entry name" value="MITOCHONDRIAL IMPORT RECEPTOR SUBUNIT TOM70"/>
    <property type="match status" value="1"/>
</dbReference>
<name>A0A545UBR2_9GAMM</name>
<evidence type="ECO:0000313" key="10">
    <source>
        <dbReference type="Proteomes" id="UP000315439"/>
    </source>
</evidence>
<dbReference type="PANTHER" id="PTHR46208:SF1">
    <property type="entry name" value="MITOCHONDRIAL IMPORT RECEPTOR SUBUNIT TOM70"/>
    <property type="match status" value="1"/>
</dbReference>
<keyword evidence="4 8" id="KW-0802">TPR repeat</keyword>
<dbReference type="Pfam" id="PF13424">
    <property type="entry name" value="TPR_12"/>
    <property type="match status" value="1"/>
</dbReference>
<keyword evidence="6" id="KW-0472">Membrane</keyword>
<evidence type="ECO:0000256" key="2">
    <source>
        <dbReference type="ARBA" id="ARBA00022692"/>
    </source>
</evidence>
<feature type="repeat" description="TPR" evidence="8">
    <location>
        <begin position="80"/>
        <end position="113"/>
    </location>
</feature>
<organism evidence="9 10">
    <name type="scientific">Aliikangiella coralliicola</name>
    <dbReference type="NCBI Taxonomy" id="2592383"/>
    <lineage>
        <taxon>Bacteria</taxon>
        <taxon>Pseudomonadati</taxon>
        <taxon>Pseudomonadota</taxon>
        <taxon>Gammaproteobacteria</taxon>
        <taxon>Oceanospirillales</taxon>
        <taxon>Pleioneaceae</taxon>
        <taxon>Aliikangiella</taxon>
    </lineage>
</organism>
<dbReference type="RefSeq" id="WP_142894368.1">
    <property type="nucleotide sequence ID" value="NZ_ML660165.1"/>
</dbReference>
<dbReference type="PROSITE" id="PS51257">
    <property type="entry name" value="PROKAR_LIPOPROTEIN"/>
    <property type="match status" value="1"/>
</dbReference>
<evidence type="ECO:0000256" key="8">
    <source>
        <dbReference type="PROSITE-ProRule" id="PRU00339"/>
    </source>
</evidence>
<dbReference type="NCBIfam" id="TIGR02521">
    <property type="entry name" value="type_IV_pilW"/>
    <property type="match status" value="1"/>
</dbReference>
<comment type="subcellular location">
    <subcellularLocation>
        <location evidence="1">Membrane</location>
        <topology evidence="1">Single-pass membrane protein</topology>
    </subcellularLocation>
</comment>
<evidence type="ECO:0000256" key="5">
    <source>
        <dbReference type="ARBA" id="ARBA00022989"/>
    </source>
</evidence>
<dbReference type="GO" id="GO:0016020">
    <property type="term" value="C:membrane"/>
    <property type="evidence" value="ECO:0007669"/>
    <property type="project" value="UniProtKB-SubCell"/>
</dbReference>
<evidence type="ECO:0000256" key="7">
    <source>
        <dbReference type="ARBA" id="ARBA00038030"/>
    </source>
</evidence>
<evidence type="ECO:0000313" key="9">
    <source>
        <dbReference type="EMBL" id="TQV86904.1"/>
    </source>
</evidence>
<dbReference type="OrthoDB" id="129043at2"/>
<feature type="repeat" description="TPR" evidence="8">
    <location>
        <begin position="46"/>
        <end position="79"/>
    </location>
</feature>
<dbReference type="EMBL" id="VIKS01000009">
    <property type="protein sequence ID" value="TQV86904.1"/>
    <property type="molecule type" value="Genomic_DNA"/>
</dbReference>
<keyword evidence="3" id="KW-0677">Repeat</keyword>
<keyword evidence="5" id="KW-1133">Transmembrane helix</keyword>
<evidence type="ECO:0000256" key="6">
    <source>
        <dbReference type="ARBA" id="ARBA00023136"/>
    </source>
</evidence>
<comment type="caution">
    <text evidence="9">The sequence shown here is derived from an EMBL/GenBank/DDBJ whole genome shotgun (WGS) entry which is preliminary data.</text>
</comment>
<protein>
    <submittedName>
        <fullName evidence="9">Type IV pilus biogenesis/stability protein PilW</fullName>
    </submittedName>
</protein>
<feature type="repeat" description="TPR" evidence="8">
    <location>
        <begin position="150"/>
        <end position="183"/>
    </location>
</feature>
<keyword evidence="10" id="KW-1185">Reference proteome</keyword>
<dbReference type="SUPFAM" id="SSF48452">
    <property type="entry name" value="TPR-like"/>
    <property type="match status" value="1"/>
</dbReference>
<dbReference type="SMART" id="SM00028">
    <property type="entry name" value="TPR"/>
    <property type="match status" value="4"/>
</dbReference>
<keyword evidence="2" id="KW-0812">Transmembrane</keyword>
<proteinExistence type="inferred from homology"/>
<sequence>MIRIISIVTMLLLLSACETTRESKTGNIGAATTTVKERSFDKKKAAANRVNTGLTYLNRNNYQRAKFHLDKALEYDPKSGDVHYAFGLYFQRVKELKKAEDHFKEAMDTDSRNGKYLNAYGAFLCERNQFKQADKMFHKAIDIPTYPDVASAFFNVALCAVKQNQSDKAESYFRKALNRDRNMAGALIEMAKIEYTKQRYTRAMSYLKRFENNGRISSESAWLGLRTAHYMRDKDSIARYGLILEQRFPDSDETAEYLDDKKRWM</sequence>
<accession>A0A545UBR2</accession>
<dbReference type="Gene3D" id="1.25.40.10">
    <property type="entry name" value="Tetratricopeptide repeat domain"/>
    <property type="match status" value="1"/>
</dbReference>
<gene>
    <name evidence="9" type="primary">pilW</name>
    <name evidence="9" type="ORF">FLL46_13890</name>
</gene>
<dbReference type="PROSITE" id="PS50005">
    <property type="entry name" value="TPR"/>
    <property type="match status" value="3"/>
</dbReference>
<evidence type="ECO:0000256" key="4">
    <source>
        <dbReference type="ARBA" id="ARBA00022803"/>
    </source>
</evidence>
<evidence type="ECO:0000256" key="1">
    <source>
        <dbReference type="ARBA" id="ARBA00004167"/>
    </source>
</evidence>
<dbReference type="Pfam" id="PF13181">
    <property type="entry name" value="TPR_8"/>
    <property type="match status" value="1"/>
</dbReference>
<reference evidence="9 10" key="1">
    <citation type="submission" date="2019-07" db="EMBL/GenBank/DDBJ databases">
        <title>Draft genome for Aliikangiella sp. M105.</title>
        <authorList>
            <person name="Wang G."/>
        </authorList>
    </citation>
    <scope>NUCLEOTIDE SEQUENCE [LARGE SCALE GENOMIC DNA]</scope>
    <source>
        <strain evidence="9 10">M105</strain>
    </source>
</reference>
<dbReference type="InterPro" id="IPR013360">
    <property type="entry name" value="Pilus_4_PilW"/>
</dbReference>